<evidence type="ECO:0000313" key="2">
    <source>
        <dbReference type="EMBL" id="TCC48767.1"/>
    </source>
</evidence>
<keyword evidence="1" id="KW-0812">Transmembrane</keyword>
<feature type="transmembrane region" description="Helical" evidence="1">
    <location>
        <begin position="122"/>
        <end position="143"/>
    </location>
</feature>
<dbReference type="AlphaFoldDB" id="A0A4R0JQM5"/>
<keyword evidence="1" id="KW-1133">Transmembrane helix</keyword>
<feature type="transmembrane region" description="Helical" evidence="1">
    <location>
        <begin position="12"/>
        <end position="33"/>
    </location>
</feature>
<dbReference type="Proteomes" id="UP000293342">
    <property type="component" value="Unassembled WGS sequence"/>
</dbReference>
<feature type="transmembrane region" description="Helical" evidence="1">
    <location>
        <begin position="53"/>
        <end position="75"/>
    </location>
</feature>
<reference evidence="2 3" key="1">
    <citation type="submission" date="2019-02" db="EMBL/GenBank/DDBJ databases">
        <title>Kribbella capetownensis sp. nov. and Kribbella speibonae sp. nov., isolated from soil.</title>
        <authorList>
            <person name="Curtis S.M."/>
            <person name="Norton I."/>
            <person name="Everest G.J."/>
            <person name="Meyers P.R."/>
        </authorList>
    </citation>
    <scope>NUCLEOTIDE SEQUENCE [LARGE SCALE GENOMIC DNA]</scope>
    <source>
        <strain evidence="2 3">YM53</strain>
    </source>
</reference>
<name>A0A4R0JQM5_9ACTN</name>
<keyword evidence="1" id="KW-0472">Membrane</keyword>
<gene>
    <name evidence="2" type="ORF">E0H75_19535</name>
</gene>
<feature type="transmembrane region" description="Helical" evidence="1">
    <location>
        <begin position="96"/>
        <end position="116"/>
    </location>
</feature>
<dbReference type="Pfam" id="PF20139">
    <property type="entry name" value="DUF6529"/>
    <property type="match status" value="1"/>
</dbReference>
<evidence type="ECO:0000313" key="3">
    <source>
        <dbReference type="Proteomes" id="UP000293342"/>
    </source>
</evidence>
<evidence type="ECO:0000256" key="1">
    <source>
        <dbReference type="SAM" id="Phobius"/>
    </source>
</evidence>
<accession>A0A4R0JQM5</accession>
<protein>
    <submittedName>
        <fullName evidence="2">Uncharacterized protein</fullName>
    </submittedName>
</protein>
<dbReference type="OrthoDB" id="8774535at2"/>
<keyword evidence="3" id="KW-1185">Reference proteome</keyword>
<sequence length="182" mass="19296">MSTATIGATSRVAIPLSIGAAVAVVLGLYARLHEPTGVAVNLAGFSSTQSVKAWLASLAFVLALVQLISALALFGHLRPLAGRSWIGPLHRWSGRAAVAATLPVVAHCLYALGFQYDQPRVLIHSLLGCFFYGAFVAKMLTLTRTDASRWLLPAVGGAVFAGLVGVWLTSSLWFFTTFGIIR</sequence>
<comment type="caution">
    <text evidence="2">The sequence shown here is derived from an EMBL/GenBank/DDBJ whole genome shotgun (WGS) entry which is preliminary data.</text>
</comment>
<feature type="transmembrane region" description="Helical" evidence="1">
    <location>
        <begin position="150"/>
        <end position="175"/>
    </location>
</feature>
<dbReference type="RefSeq" id="WP_131515006.1">
    <property type="nucleotide sequence ID" value="NZ_SJKD01000004.1"/>
</dbReference>
<proteinExistence type="predicted"/>
<dbReference type="EMBL" id="SJKD01000004">
    <property type="protein sequence ID" value="TCC48767.1"/>
    <property type="molecule type" value="Genomic_DNA"/>
</dbReference>
<dbReference type="InterPro" id="IPR045382">
    <property type="entry name" value="DUF6529"/>
</dbReference>
<organism evidence="2 3">
    <name type="scientific">Kribbella capetownensis</name>
    <dbReference type="NCBI Taxonomy" id="1572659"/>
    <lineage>
        <taxon>Bacteria</taxon>
        <taxon>Bacillati</taxon>
        <taxon>Actinomycetota</taxon>
        <taxon>Actinomycetes</taxon>
        <taxon>Propionibacteriales</taxon>
        <taxon>Kribbellaceae</taxon>
        <taxon>Kribbella</taxon>
    </lineage>
</organism>